<dbReference type="AlphaFoldDB" id="A0A9Q0N4V5"/>
<feature type="coiled-coil region" evidence="1">
    <location>
        <begin position="102"/>
        <end position="182"/>
    </location>
</feature>
<evidence type="ECO:0000313" key="3">
    <source>
        <dbReference type="Proteomes" id="UP001151699"/>
    </source>
</evidence>
<dbReference type="Proteomes" id="UP001151699">
    <property type="component" value="Chromosome B"/>
</dbReference>
<dbReference type="Gene3D" id="1.10.287.1490">
    <property type="match status" value="1"/>
</dbReference>
<dbReference type="EMBL" id="WJQU01000002">
    <property type="protein sequence ID" value="KAJ6642684.1"/>
    <property type="molecule type" value="Genomic_DNA"/>
</dbReference>
<accession>A0A9Q0N4V5</accession>
<protein>
    <submittedName>
        <fullName evidence="2">Uncharacterized protein</fullName>
    </submittedName>
</protein>
<sequence>MRRMEHVKTTIDREYERYKADSVLNDSTSSYESKSKKRKFENLSGFNDSLNSSEFVPTSPWEIRRLKADLIDNDTKIAHLKKELENRATAHANMEAVYIVKVKGLESQLEKKSEKILDLEKRLKFVRMREATLNAEMTKLKSQCTIDKQTNKETVNELQKDNKSLENKCRKIEHELGCALSNLQRQYKDLE</sequence>
<feature type="non-terminal residue" evidence="2">
    <location>
        <position position="1"/>
    </location>
</feature>
<name>A0A9Q0N4V5_9DIPT</name>
<comment type="caution">
    <text evidence="2">The sequence shown here is derived from an EMBL/GenBank/DDBJ whole genome shotgun (WGS) entry which is preliminary data.</text>
</comment>
<reference evidence="2" key="1">
    <citation type="submission" date="2022-07" db="EMBL/GenBank/DDBJ databases">
        <authorList>
            <person name="Trinca V."/>
            <person name="Uliana J.V.C."/>
            <person name="Torres T.T."/>
            <person name="Ward R.J."/>
            <person name="Monesi N."/>
        </authorList>
    </citation>
    <scope>NUCLEOTIDE SEQUENCE</scope>
    <source>
        <strain evidence="2">HSMRA1968</strain>
        <tissue evidence="2">Whole embryos</tissue>
    </source>
</reference>
<gene>
    <name evidence="2" type="ORF">Bhyg_07637</name>
</gene>
<evidence type="ECO:0000313" key="2">
    <source>
        <dbReference type="EMBL" id="KAJ6642684.1"/>
    </source>
</evidence>
<proteinExistence type="predicted"/>
<organism evidence="2 3">
    <name type="scientific">Pseudolycoriella hygida</name>
    <dbReference type="NCBI Taxonomy" id="35572"/>
    <lineage>
        <taxon>Eukaryota</taxon>
        <taxon>Metazoa</taxon>
        <taxon>Ecdysozoa</taxon>
        <taxon>Arthropoda</taxon>
        <taxon>Hexapoda</taxon>
        <taxon>Insecta</taxon>
        <taxon>Pterygota</taxon>
        <taxon>Neoptera</taxon>
        <taxon>Endopterygota</taxon>
        <taxon>Diptera</taxon>
        <taxon>Nematocera</taxon>
        <taxon>Sciaroidea</taxon>
        <taxon>Sciaridae</taxon>
        <taxon>Pseudolycoriella</taxon>
    </lineage>
</organism>
<evidence type="ECO:0000256" key="1">
    <source>
        <dbReference type="SAM" id="Coils"/>
    </source>
</evidence>
<keyword evidence="1" id="KW-0175">Coiled coil</keyword>
<dbReference type="OrthoDB" id="331602at2759"/>
<keyword evidence="3" id="KW-1185">Reference proteome</keyword>